<keyword evidence="4" id="KW-1185">Reference proteome</keyword>
<reference evidence="4" key="1">
    <citation type="submission" date="2017-08" db="EMBL/GenBank/DDBJ databases">
        <authorList>
            <person name="Varghese N."/>
            <person name="Submissions S."/>
        </authorList>
    </citation>
    <scope>NUCLEOTIDE SEQUENCE [LARGE SCALE GENOMIC DNA]</scope>
    <source>
        <strain evidence="4">DSM 4725</strain>
    </source>
</reference>
<proteinExistence type="predicted"/>
<evidence type="ECO:0000313" key="4">
    <source>
        <dbReference type="Proteomes" id="UP000219435"/>
    </source>
</evidence>
<dbReference type="AlphaFoldDB" id="A0A285UZF0"/>
<name>A0A285UZF0_9ACTN</name>
<feature type="compositionally biased region" description="Polar residues" evidence="1">
    <location>
        <begin position="127"/>
        <end position="138"/>
    </location>
</feature>
<evidence type="ECO:0000313" key="3">
    <source>
        <dbReference type="EMBL" id="SOC46718.1"/>
    </source>
</evidence>
<keyword evidence="2" id="KW-0472">Membrane</keyword>
<feature type="transmembrane region" description="Helical" evidence="2">
    <location>
        <begin position="7"/>
        <end position="24"/>
    </location>
</feature>
<gene>
    <name evidence="3" type="ORF">SAMN05660748_0413</name>
</gene>
<dbReference type="EMBL" id="OBQI01000001">
    <property type="protein sequence ID" value="SOC46718.1"/>
    <property type="molecule type" value="Genomic_DNA"/>
</dbReference>
<keyword evidence="2" id="KW-1133">Transmembrane helix</keyword>
<accession>A0A285UZF0</accession>
<feature type="region of interest" description="Disordered" evidence="1">
    <location>
        <begin position="127"/>
        <end position="151"/>
    </location>
</feature>
<evidence type="ECO:0000256" key="2">
    <source>
        <dbReference type="SAM" id="Phobius"/>
    </source>
</evidence>
<dbReference type="Proteomes" id="UP000219435">
    <property type="component" value="Unassembled WGS sequence"/>
</dbReference>
<protein>
    <submittedName>
        <fullName evidence="3">Uncharacterized protein</fullName>
    </submittedName>
</protein>
<evidence type="ECO:0000256" key="1">
    <source>
        <dbReference type="SAM" id="MobiDB-lite"/>
    </source>
</evidence>
<organism evidence="3 4">
    <name type="scientific">Blastococcus aggregatus</name>
    <dbReference type="NCBI Taxonomy" id="38502"/>
    <lineage>
        <taxon>Bacteria</taxon>
        <taxon>Bacillati</taxon>
        <taxon>Actinomycetota</taxon>
        <taxon>Actinomycetes</taxon>
        <taxon>Geodermatophilales</taxon>
        <taxon>Geodermatophilaceae</taxon>
        <taxon>Blastococcus</taxon>
    </lineage>
</organism>
<sequence length="151" mass="16140">MIVLRRIGAAILAAAAIAIWFLMAPSEPQEPEVQTQEQVTDRDREIANALTDYELNEGRTQGAPQQTVVNGWVAKDLLAIIAEQQNEALTRDEVPPPAPLIVSDDERIPALIGLLVVGLALAMATSPRTSVSRDSSAPSEAIGERPLAQPA</sequence>
<keyword evidence="2" id="KW-0812">Transmembrane</keyword>